<dbReference type="EMBL" id="HBGK01037687">
    <property type="protein sequence ID" value="CAD9296551.1"/>
    <property type="molecule type" value="Transcribed_RNA"/>
</dbReference>
<proteinExistence type="predicted"/>
<accession>A0A7S1YCW1</accession>
<gene>
    <name evidence="2" type="ORF">GOCE00092_LOCUS19533</name>
</gene>
<name>A0A7S1YCW1_9STRA</name>
<organism evidence="2">
    <name type="scientific">Grammatophora oceanica</name>
    <dbReference type="NCBI Taxonomy" id="210454"/>
    <lineage>
        <taxon>Eukaryota</taxon>
        <taxon>Sar</taxon>
        <taxon>Stramenopiles</taxon>
        <taxon>Ochrophyta</taxon>
        <taxon>Bacillariophyta</taxon>
        <taxon>Fragilariophyceae</taxon>
        <taxon>Fragilariophycidae</taxon>
        <taxon>Rhabdonematales</taxon>
        <taxon>Grammatophoraceae</taxon>
        <taxon>Grammatophora</taxon>
    </lineage>
</organism>
<dbReference type="AlphaFoldDB" id="A0A7S1YCW1"/>
<protein>
    <submittedName>
        <fullName evidence="2">Uncharacterized protein</fullName>
    </submittedName>
</protein>
<sequence>MMNSTTAEKSIADPITSTPIITPTSDEAEAVGPMNIATISAGFEKGDFLVREEQGNRVYFDFFEEAFNYIANKGYSRMSKTEEAEWIELMNVIHDSVKGGMKYNTGTLLMVLTRAVDKKDELKLDGKGKMGRTPSKDPSRA</sequence>
<evidence type="ECO:0000313" key="2">
    <source>
        <dbReference type="EMBL" id="CAD9296551.1"/>
    </source>
</evidence>
<reference evidence="2" key="1">
    <citation type="submission" date="2021-01" db="EMBL/GenBank/DDBJ databases">
        <authorList>
            <person name="Corre E."/>
            <person name="Pelletier E."/>
            <person name="Niang G."/>
            <person name="Scheremetjew M."/>
            <person name="Finn R."/>
            <person name="Kale V."/>
            <person name="Holt S."/>
            <person name="Cochrane G."/>
            <person name="Meng A."/>
            <person name="Brown T."/>
            <person name="Cohen L."/>
        </authorList>
    </citation>
    <scope>NUCLEOTIDE SEQUENCE</scope>
    <source>
        <strain evidence="2">CCMP 410</strain>
    </source>
</reference>
<evidence type="ECO:0000256" key="1">
    <source>
        <dbReference type="SAM" id="MobiDB-lite"/>
    </source>
</evidence>
<feature type="region of interest" description="Disordered" evidence="1">
    <location>
        <begin position="1"/>
        <end position="22"/>
    </location>
</feature>